<dbReference type="RefSeq" id="WP_157383389.1">
    <property type="nucleotide sequence ID" value="NZ_CP068985.1"/>
</dbReference>
<dbReference type="PANTHER" id="PTHR34613">
    <property type="entry name" value="SLL0800 PROTEIN"/>
    <property type="match status" value="1"/>
</dbReference>
<reference evidence="1 2" key="1">
    <citation type="journal article" date="2021" name="ACS Chem. Biol.">
        <title>Genomic-Led Discovery of a Novel Glycopeptide Antibiotic by Nonomuraea coxensis DSM 45129.</title>
        <authorList>
            <person name="Yushchuk O."/>
            <person name="Vior N.M."/>
            <person name="Andreo-Vidal A."/>
            <person name="Berini F."/>
            <person name="Ruckert C."/>
            <person name="Busche T."/>
            <person name="Binda E."/>
            <person name="Kalinowski J."/>
            <person name="Truman A.W."/>
            <person name="Marinelli F."/>
        </authorList>
    </citation>
    <scope>NUCLEOTIDE SEQUENCE [LARGE SCALE GENOMIC DNA]</scope>
    <source>
        <strain evidence="1 2">DSM 45129</strain>
    </source>
</reference>
<dbReference type="EMBL" id="CP068985">
    <property type="protein sequence ID" value="QYC43324.1"/>
    <property type="molecule type" value="Genomic_DNA"/>
</dbReference>
<protein>
    <submittedName>
        <fullName evidence="1">Uncharacterized protein</fullName>
    </submittedName>
</protein>
<accession>A0ABX8U6K3</accession>
<gene>
    <name evidence="1" type="ORF">Nocox_28700</name>
</gene>
<dbReference type="Proteomes" id="UP000824681">
    <property type="component" value="Chromosome"/>
</dbReference>
<evidence type="ECO:0000313" key="1">
    <source>
        <dbReference type="EMBL" id="QYC43324.1"/>
    </source>
</evidence>
<evidence type="ECO:0000313" key="2">
    <source>
        <dbReference type="Proteomes" id="UP000824681"/>
    </source>
</evidence>
<keyword evidence="2" id="KW-1185">Reference proteome</keyword>
<proteinExistence type="predicted"/>
<dbReference type="PANTHER" id="PTHR34613:SF1">
    <property type="entry name" value="SLL6017 PROTEIN"/>
    <property type="match status" value="1"/>
</dbReference>
<sequence>MRREERTFSTRPSDDFDADVVLTLGPHISPLHAVIIEVQQDKSKDPKQLSRYAAALWLLMRCDVTVLIVCPDRAAAEYYAQPIDTGLTGYRLRAQVLGPDDIPVITDASQAAANMALAVMSVMVHGKQRKVVEAFTAALNDTATDYATKYTEYAYSMSSFEIRCLLEELMASTSWPVYSPFAREHYGRGLEEGKAEGKAEGQAEGKAREAAKLVLLFLSARGLDVSDDVRARVTGCTDVETLEAWAARAATVRTAHDLFDEPGQ</sequence>
<organism evidence="1 2">
    <name type="scientific">Nonomuraea coxensis DSM 45129</name>
    <dbReference type="NCBI Taxonomy" id="1122611"/>
    <lineage>
        <taxon>Bacteria</taxon>
        <taxon>Bacillati</taxon>
        <taxon>Actinomycetota</taxon>
        <taxon>Actinomycetes</taxon>
        <taxon>Streptosporangiales</taxon>
        <taxon>Streptosporangiaceae</taxon>
        <taxon>Nonomuraea</taxon>
    </lineage>
</organism>
<name>A0ABX8U6K3_9ACTN</name>